<feature type="region of interest" description="Disordered" evidence="1">
    <location>
        <begin position="1"/>
        <end position="22"/>
    </location>
</feature>
<feature type="transmembrane region" description="Helical" evidence="2">
    <location>
        <begin position="51"/>
        <end position="71"/>
    </location>
</feature>
<proteinExistence type="predicted"/>
<accession>A0A9D1RZY1</accession>
<evidence type="ECO:0000256" key="2">
    <source>
        <dbReference type="SAM" id="Phobius"/>
    </source>
</evidence>
<organism evidence="4 5">
    <name type="scientific">Candidatus Corynebacterium gallistercoris</name>
    <dbReference type="NCBI Taxonomy" id="2838530"/>
    <lineage>
        <taxon>Bacteria</taxon>
        <taxon>Bacillati</taxon>
        <taxon>Actinomycetota</taxon>
        <taxon>Actinomycetes</taxon>
        <taxon>Mycobacteriales</taxon>
        <taxon>Corynebacteriaceae</taxon>
        <taxon>Corynebacterium</taxon>
    </lineage>
</organism>
<reference evidence="4" key="1">
    <citation type="journal article" date="2021" name="PeerJ">
        <title>Extensive microbial diversity within the chicken gut microbiome revealed by metagenomics and culture.</title>
        <authorList>
            <person name="Gilroy R."/>
            <person name="Ravi A."/>
            <person name="Getino M."/>
            <person name="Pursley I."/>
            <person name="Horton D.L."/>
            <person name="Alikhan N.F."/>
            <person name="Baker D."/>
            <person name="Gharbi K."/>
            <person name="Hall N."/>
            <person name="Watson M."/>
            <person name="Adriaenssens E.M."/>
            <person name="Foster-Nyarko E."/>
            <person name="Jarju S."/>
            <person name="Secka A."/>
            <person name="Antonio M."/>
            <person name="Oren A."/>
            <person name="Chaudhuri R.R."/>
            <person name="La Ragione R."/>
            <person name="Hildebrand F."/>
            <person name="Pallen M.J."/>
        </authorList>
    </citation>
    <scope>NUCLEOTIDE SEQUENCE</scope>
    <source>
        <strain evidence="4">4376</strain>
    </source>
</reference>
<dbReference type="AlphaFoldDB" id="A0A9D1RZY1"/>
<dbReference type="InterPro" id="IPR027381">
    <property type="entry name" value="LytR/CpsA/Psr_C"/>
</dbReference>
<dbReference type="EMBL" id="DXFZ01000057">
    <property type="protein sequence ID" value="HIW95786.1"/>
    <property type="molecule type" value="Genomic_DNA"/>
</dbReference>
<reference evidence="4" key="2">
    <citation type="submission" date="2021-04" db="EMBL/GenBank/DDBJ databases">
        <authorList>
            <person name="Gilroy R."/>
        </authorList>
    </citation>
    <scope>NUCLEOTIDE SEQUENCE</scope>
    <source>
        <strain evidence="4">4376</strain>
    </source>
</reference>
<feature type="domain" description="LytR/CpsA/Psr regulator C-terminal" evidence="3">
    <location>
        <begin position="149"/>
        <end position="225"/>
    </location>
</feature>
<protein>
    <submittedName>
        <fullName evidence="4">LytR C-terminal domain-containing protein</fullName>
    </submittedName>
</protein>
<keyword evidence="2" id="KW-0812">Transmembrane</keyword>
<dbReference type="Gene3D" id="3.30.70.2390">
    <property type="match status" value="1"/>
</dbReference>
<feature type="compositionally biased region" description="Basic and acidic residues" evidence="1">
    <location>
        <begin position="1"/>
        <end position="12"/>
    </location>
</feature>
<feature type="region of interest" description="Disordered" evidence="1">
    <location>
        <begin position="79"/>
        <end position="142"/>
    </location>
</feature>
<dbReference type="Pfam" id="PF13399">
    <property type="entry name" value="LytR_C"/>
    <property type="match status" value="1"/>
</dbReference>
<feature type="compositionally biased region" description="Low complexity" evidence="1">
    <location>
        <begin position="79"/>
        <end position="128"/>
    </location>
</feature>
<sequence>MTESNRPRHALDDDYTSGYDGYDEAFAFDEPEAPAAAASTSDTQGLPLRGLAMILLAVAVILIGWGGYTLLGGDADNDPANNASDSSTTQTQGEAAPPADNPEAADAEGAPAPADEAPAAEGEDAQAPAPAPGQGAGAQGGVDKNNEYIAVLNNSPIQGLAGDVAGKLRDQQWKETGVGNLPDQAGTFPESVVLYPKGDAAAQAAAEKAAAELGVQARERTAAIDRALAGADMLEGPAPAKVVVVTTNNMPR</sequence>
<gene>
    <name evidence="4" type="ORF">H9867_04800</name>
</gene>
<keyword evidence="2" id="KW-1133">Transmembrane helix</keyword>
<dbReference type="Proteomes" id="UP000824189">
    <property type="component" value="Unassembled WGS sequence"/>
</dbReference>
<evidence type="ECO:0000256" key="1">
    <source>
        <dbReference type="SAM" id="MobiDB-lite"/>
    </source>
</evidence>
<name>A0A9D1RZY1_9CORY</name>
<comment type="caution">
    <text evidence="4">The sequence shown here is derived from an EMBL/GenBank/DDBJ whole genome shotgun (WGS) entry which is preliminary data.</text>
</comment>
<evidence type="ECO:0000259" key="3">
    <source>
        <dbReference type="Pfam" id="PF13399"/>
    </source>
</evidence>
<evidence type="ECO:0000313" key="5">
    <source>
        <dbReference type="Proteomes" id="UP000824189"/>
    </source>
</evidence>
<keyword evidence="2" id="KW-0472">Membrane</keyword>
<evidence type="ECO:0000313" key="4">
    <source>
        <dbReference type="EMBL" id="HIW95786.1"/>
    </source>
</evidence>